<dbReference type="AlphaFoldDB" id="A0A6J7AK19"/>
<gene>
    <name evidence="1" type="ORF">UFOPK3167_01205</name>
</gene>
<protein>
    <submittedName>
        <fullName evidence="1">Unannotated protein</fullName>
    </submittedName>
</protein>
<organism evidence="1">
    <name type="scientific">freshwater metagenome</name>
    <dbReference type="NCBI Taxonomy" id="449393"/>
    <lineage>
        <taxon>unclassified sequences</taxon>
        <taxon>metagenomes</taxon>
        <taxon>ecological metagenomes</taxon>
    </lineage>
</organism>
<evidence type="ECO:0000313" key="1">
    <source>
        <dbReference type="EMBL" id="CAB4832778.1"/>
    </source>
</evidence>
<accession>A0A6J7AK19</accession>
<reference evidence="1" key="1">
    <citation type="submission" date="2020-05" db="EMBL/GenBank/DDBJ databases">
        <authorList>
            <person name="Chiriac C."/>
            <person name="Salcher M."/>
            <person name="Ghai R."/>
            <person name="Kavagutti S V."/>
        </authorList>
    </citation>
    <scope>NUCLEOTIDE SEQUENCE</scope>
</reference>
<sequence length="95" mass="10524">MSLREASLQSSQLADMYGQSAELIAQVVTDPNQTTTGNYSFIARAIYVHTGQLSYGMRIPIRVITPRATVLKLLPGKVLARLRESLKVKRGVLQH</sequence>
<name>A0A6J7AK19_9ZZZZ</name>
<proteinExistence type="predicted"/>
<dbReference type="EMBL" id="CAFABF010000087">
    <property type="protein sequence ID" value="CAB4832778.1"/>
    <property type="molecule type" value="Genomic_DNA"/>
</dbReference>